<keyword evidence="1" id="KW-1133">Transmembrane helix</keyword>
<dbReference type="AlphaFoldDB" id="A0A0G4G2Y2"/>
<dbReference type="VEuPathDB" id="CryptoDB:Cvel_19957"/>
<accession>A0A0G4G2Y2</accession>
<protein>
    <submittedName>
        <fullName evidence="2">Uncharacterized protein</fullName>
    </submittedName>
</protein>
<name>A0A0G4G2Y2_9ALVE</name>
<keyword evidence="1" id="KW-0472">Membrane</keyword>
<dbReference type="EMBL" id="CDMZ01000835">
    <property type="protein sequence ID" value="CEM22412.1"/>
    <property type="molecule type" value="Genomic_DNA"/>
</dbReference>
<gene>
    <name evidence="2" type="ORF">Cvel_19957</name>
</gene>
<keyword evidence="1" id="KW-0812">Transmembrane</keyword>
<feature type="transmembrane region" description="Helical" evidence="1">
    <location>
        <begin position="57"/>
        <end position="74"/>
    </location>
</feature>
<proteinExistence type="predicted"/>
<reference evidence="2" key="1">
    <citation type="submission" date="2014-11" db="EMBL/GenBank/DDBJ databases">
        <authorList>
            <person name="Otto D Thomas"/>
            <person name="Naeem Raeece"/>
        </authorList>
    </citation>
    <scope>NUCLEOTIDE SEQUENCE</scope>
</reference>
<evidence type="ECO:0000313" key="2">
    <source>
        <dbReference type="EMBL" id="CEM22412.1"/>
    </source>
</evidence>
<sequence length="257" mass="29525">MEAVYQIAVSVFLYFLSCLGGAYWKKDFAFTTAYYIPAVWDHFCWNLRARWDKIKHFLVTATVYLLYFPSSFFVNFDLDSSSISCLALVIAVTQFWRWPESLKNYLRECRVAFGPTFFLTVFRHSLHIDSFTGFSILAALLACTLFRPENGKSLQLLCGSEWSDSFRTRVHRALNAFSLMLEFVSLSRALQWRTLNFGASCVVAFFCVANWLRLVCIHWRVWMPLLTMAVDSVARLVANLRALCANVGPPGWAGIHM</sequence>
<evidence type="ECO:0000256" key="1">
    <source>
        <dbReference type="SAM" id="Phobius"/>
    </source>
</evidence>
<feature type="transmembrane region" description="Helical" evidence="1">
    <location>
        <begin position="6"/>
        <end position="24"/>
    </location>
</feature>
<organism evidence="2">
    <name type="scientific">Chromera velia CCMP2878</name>
    <dbReference type="NCBI Taxonomy" id="1169474"/>
    <lineage>
        <taxon>Eukaryota</taxon>
        <taxon>Sar</taxon>
        <taxon>Alveolata</taxon>
        <taxon>Colpodellida</taxon>
        <taxon>Chromeraceae</taxon>
        <taxon>Chromera</taxon>
    </lineage>
</organism>
<feature type="transmembrane region" description="Helical" evidence="1">
    <location>
        <begin position="197"/>
        <end position="216"/>
    </location>
</feature>